<reference evidence="2" key="1">
    <citation type="submission" date="2012-09" db="EMBL/GenBank/DDBJ databases">
        <authorList>
            <person name="Martin A.A."/>
        </authorList>
    </citation>
    <scope>NUCLEOTIDE SEQUENCE</scope>
</reference>
<keyword evidence="2" id="KW-1185">Reference proteome</keyword>
<feature type="transmembrane region" description="Helical" evidence="1">
    <location>
        <begin position="41"/>
        <end position="67"/>
    </location>
</feature>
<reference evidence="3" key="2">
    <citation type="submission" date="2017-02" db="UniProtKB">
        <authorList>
            <consortium name="WormBaseParasite"/>
        </authorList>
    </citation>
    <scope>IDENTIFICATION</scope>
</reference>
<keyword evidence="1" id="KW-1133">Transmembrane helix</keyword>
<accession>A0A0K0DQR5</accession>
<organism evidence="2 3">
    <name type="scientific">Angiostrongylus cantonensis</name>
    <name type="common">Rat lungworm</name>
    <dbReference type="NCBI Taxonomy" id="6313"/>
    <lineage>
        <taxon>Eukaryota</taxon>
        <taxon>Metazoa</taxon>
        <taxon>Ecdysozoa</taxon>
        <taxon>Nematoda</taxon>
        <taxon>Chromadorea</taxon>
        <taxon>Rhabditida</taxon>
        <taxon>Rhabditina</taxon>
        <taxon>Rhabditomorpha</taxon>
        <taxon>Strongyloidea</taxon>
        <taxon>Metastrongylidae</taxon>
        <taxon>Angiostrongylus</taxon>
    </lineage>
</organism>
<evidence type="ECO:0000256" key="1">
    <source>
        <dbReference type="SAM" id="Phobius"/>
    </source>
</evidence>
<proteinExistence type="predicted"/>
<keyword evidence="1" id="KW-0472">Membrane</keyword>
<dbReference type="AlphaFoldDB" id="A0A0K0DQR5"/>
<name>A0A0K0DQR5_ANGCA</name>
<evidence type="ECO:0000313" key="2">
    <source>
        <dbReference type="Proteomes" id="UP000035642"/>
    </source>
</evidence>
<dbReference type="Proteomes" id="UP000035642">
    <property type="component" value="Unassembled WGS sequence"/>
</dbReference>
<dbReference type="WBParaSite" id="ACAC_0001410401-mRNA-1">
    <property type="protein sequence ID" value="ACAC_0001410401-mRNA-1"/>
    <property type="gene ID" value="ACAC_0001410401"/>
</dbReference>
<sequence length="92" mass="10219">MCCDCEQASVVVVSRQRLSHVFISTGINSIKYIVSRMFTRLLFCLIIVLAIISLTTADFSCFFGDFLCKQVACRGCTFSACINSECTCKFCS</sequence>
<evidence type="ECO:0000313" key="3">
    <source>
        <dbReference type="WBParaSite" id="ACAC_0001410401-mRNA-1"/>
    </source>
</evidence>
<keyword evidence="1" id="KW-0812">Transmembrane</keyword>
<protein>
    <submittedName>
        <fullName evidence="3">Uncharacterized protein</fullName>
    </submittedName>
</protein>